<dbReference type="EC" id="2.7.1.24" evidence="5 6"/>
<keyword evidence="5" id="KW-0963">Cytoplasm</keyword>
<dbReference type="GO" id="GO:0005737">
    <property type="term" value="C:cytoplasm"/>
    <property type="evidence" value="ECO:0007669"/>
    <property type="project" value="UniProtKB-SubCell"/>
</dbReference>
<dbReference type="Pfam" id="PF01121">
    <property type="entry name" value="CoaE"/>
    <property type="match status" value="1"/>
</dbReference>
<evidence type="ECO:0000256" key="4">
    <source>
        <dbReference type="ARBA" id="ARBA00022993"/>
    </source>
</evidence>
<comment type="catalytic activity">
    <reaction evidence="5">
        <text>3'-dephospho-CoA + ATP = ADP + CoA + H(+)</text>
        <dbReference type="Rhea" id="RHEA:18245"/>
        <dbReference type="ChEBI" id="CHEBI:15378"/>
        <dbReference type="ChEBI" id="CHEBI:30616"/>
        <dbReference type="ChEBI" id="CHEBI:57287"/>
        <dbReference type="ChEBI" id="CHEBI:57328"/>
        <dbReference type="ChEBI" id="CHEBI:456216"/>
        <dbReference type="EC" id="2.7.1.24"/>
    </reaction>
</comment>
<organism evidence="7 8">
    <name type="scientific">Reinekea marinisedimentorum</name>
    <dbReference type="NCBI Taxonomy" id="230495"/>
    <lineage>
        <taxon>Bacteria</taxon>
        <taxon>Pseudomonadati</taxon>
        <taxon>Pseudomonadota</taxon>
        <taxon>Gammaproteobacteria</taxon>
        <taxon>Oceanospirillales</taxon>
        <taxon>Saccharospirillaceae</taxon>
        <taxon>Reinekea</taxon>
    </lineage>
</organism>
<evidence type="ECO:0000256" key="1">
    <source>
        <dbReference type="ARBA" id="ARBA00009018"/>
    </source>
</evidence>
<protein>
    <recommendedName>
        <fullName evidence="5 6">Dephospho-CoA kinase</fullName>
        <ecNumber evidence="5 6">2.7.1.24</ecNumber>
    </recommendedName>
    <alternativeName>
        <fullName evidence="5">Dephosphocoenzyme A kinase</fullName>
    </alternativeName>
</protein>
<comment type="function">
    <text evidence="5">Catalyzes the phosphorylation of the 3'-hydroxyl group of dephosphocoenzyme A to form coenzyme A.</text>
</comment>
<keyword evidence="4 5" id="KW-0173">Coenzyme A biosynthesis</keyword>
<dbReference type="CDD" id="cd02022">
    <property type="entry name" value="DPCK"/>
    <property type="match status" value="1"/>
</dbReference>
<keyword evidence="5 7" id="KW-0418">Kinase</keyword>
<dbReference type="UniPathway" id="UPA00241">
    <property type="reaction ID" value="UER00356"/>
</dbReference>
<keyword evidence="8" id="KW-1185">Reference proteome</keyword>
<evidence type="ECO:0000256" key="6">
    <source>
        <dbReference type="NCBIfam" id="TIGR00152"/>
    </source>
</evidence>
<dbReference type="PANTHER" id="PTHR10695:SF46">
    <property type="entry name" value="BIFUNCTIONAL COENZYME A SYNTHASE-RELATED"/>
    <property type="match status" value="1"/>
</dbReference>
<gene>
    <name evidence="5" type="primary">coaE</name>
    <name evidence="7" type="ORF">BCF53_105133</name>
</gene>
<dbReference type="RefSeq" id="WP_132701144.1">
    <property type="nucleotide sequence ID" value="NZ_SLZR01000005.1"/>
</dbReference>
<dbReference type="GO" id="GO:0005524">
    <property type="term" value="F:ATP binding"/>
    <property type="evidence" value="ECO:0007669"/>
    <property type="project" value="UniProtKB-UniRule"/>
</dbReference>
<evidence type="ECO:0000256" key="5">
    <source>
        <dbReference type="HAMAP-Rule" id="MF_00376"/>
    </source>
</evidence>
<comment type="subcellular location">
    <subcellularLocation>
        <location evidence="5">Cytoplasm</location>
    </subcellularLocation>
</comment>
<comment type="pathway">
    <text evidence="5">Cofactor biosynthesis; coenzyme A biosynthesis; CoA from (R)-pantothenate: step 5/5.</text>
</comment>
<dbReference type="HAMAP" id="MF_00376">
    <property type="entry name" value="Dephospho_CoA_kinase"/>
    <property type="match status" value="1"/>
</dbReference>
<dbReference type="Proteomes" id="UP000295793">
    <property type="component" value="Unassembled WGS sequence"/>
</dbReference>
<keyword evidence="3 5" id="KW-0067">ATP-binding</keyword>
<evidence type="ECO:0000256" key="2">
    <source>
        <dbReference type="ARBA" id="ARBA00022741"/>
    </source>
</evidence>
<dbReference type="SUPFAM" id="SSF52540">
    <property type="entry name" value="P-loop containing nucleoside triphosphate hydrolases"/>
    <property type="match status" value="1"/>
</dbReference>
<dbReference type="OrthoDB" id="9812943at2"/>
<dbReference type="GO" id="GO:0015937">
    <property type="term" value="P:coenzyme A biosynthetic process"/>
    <property type="evidence" value="ECO:0007669"/>
    <property type="project" value="UniProtKB-UniRule"/>
</dbReference>
<accession>A0A4R3I6U4</accession>
<reference evidence="7 8" key="1">
    <citation type="submission" date="2019-03" db="EMBL/GenBank/DDBJ databases">
        <title>Genomic Encyclopedia of Archaeal and Bacterial Type Strains, Phase II (KMG-II): from individual species to whole genera.</title>
        <authorList>
            <person name="Goeker M."/>
        </authorList>
    </citation>
    <scope>NUCLEOTIDE SEQUENCE [LARGE SCALE GENOMIC DNA]</scope>
    <source>
        <strain evidence="7 8">DSM 15388</strain>
    </source>
</reference>
<feature type="binding site" evidence="5">
    <location>
        <begin position="10"/>
        <end position="15"/>
    </location>
    <ligand>
        <name>ATP</name>
        <dbReference type="ChEBI" id="CHEBI:30616"/>
    </ligand>
</feature>
<dbReference type="NCBIfam" id="TIGR00152">
    <property type="entry name" value="dephospho-CoA kinase"/>
    <property type="match status" value="1"/>
</dbReference>
<sequence length="199" mass="21839">MIVGLTGGIGSGKSTASRLFKTKGIDVVDADVVAREVVAPGKPALEAIAKHFGVDILANGELNRPLLREIIFNDPEQKNWLETLLHPLIHKEILQQLNTAKSLYSILEAPLLFENRLHDLCEQTILVDIPVELQLSRASQRDNTSEQAVQAIISSQMPRAEKLKLADIVLDNSADVATLAHQVNEAHLKLLTEAKSHQP</sequence>
<keyword evidence="5" id="KW-0808">Transferase</keyword>
<evidence type="ECO:0000256" key="3">
    <source>
        <dbReference type="ARBA" id="ARBA00022840"/>
    </source>
</evidence>
<keyword evidence="2 5" id="KW-0547">Nucleotide-binding</keyword>
<evidence type="ECO:0000313" key="7">
    <source>
        <dbReference type="EMBL" id="TCS41706.1"/>
    </source>
</evidence>
<dbReference type="PANTHER" id="PTHR10695">
    <property type="entry name" value="DEPHOSPHO-COA KINASE-RELATED"/>
    <property type="match status" value="1"/>
</dbReference>
<dbReference type="InterPro" id="IPR001977">
    <property type="entry name" value="Depp_CoAkinase"/>
</dbReference>
<comment type="similarity">
    <text evidence="1 5">Belongs to the CoaE family.</text>
</comment>
<evidence type="ECO:0000313" key="8">
    <source>
        <dbReference type="Proteomes" id="UP000295793"/>
    </source>
</evidence>
<dbReference type="Gene3D" id="3.40.50.300">
    <property type="entry name" value="P-loop containing nucleotide triphosphate hydrolases"/>
    <property type="match status" value="1"/>
</dbReference>
<dbReference type="AlphaFoldDB" id="A0A4R3I6U4"/>
<dbReference type="GO" id="GO:0004140">
    <property type="term" value="F:dephospho-CoA kinase activity"/>
    <property type="evidence" value="ECO:0007669"/>
    <property type="project" value="UniProtKB-UniRule"/>
</dbReference>
<name>A0A4R3I6U4_9GAMM</name>
<proteinExistence type="inferred from homology"/>
<dbReference type="InterPro" id="IPR027417">
    <property type="entry name" value="P-loop_NTPase"/>
</dbReference>
<dbReference type="EMBL" id="SLZR01000005">
    <property type="protein sequence ID" value="TCS41706.1"/>
    <property type="molecule type" value="Genomic_DNA"/>
</dbReference>
<dbReference type="PROSITE" id="PS51219">
    <property type="entry name" value="DPCK"/>
    <property type="match status" value="1"/>
</dbReference>
<comment type="caution">
    <text evidence="7">The sequence shown here is derived from an EMBL/GenBank/DDBJ whole genome shotgun (WGS) entry which is preliminary data.</text>
</comment>